<feature type="transmembrane region" description="Helical" evidence="6">
    <location>
        <begin position="172"/>
        <end position="192"/>
    </location>
</feature>
<feature type="compositionally biased region" description="Polar residues" evidence="5">
    <location>
        <begin position="491"/>
        <end position="501"/>
    </location>
</feature>
<dbReference type="Gene3D" id="1.10.287.70">
    <property type="match status" value="1"/>
</dbReference>
<evidence type="ECO:0000259" key="7">
    <source>
        <dbReference type="Pfam" id="PF00520"/>
    </source>
</evidence>
<evidence type="ECO:0000313" key="9">
    <source>
        <dbReference type="Proteomes" id="UP000007879"/>
    </source>
</evidence>
<evidence type="ECO:0000256" key="3">
    <source>
        <dbReference type="ARBA" id="ARBA00022989"/>
    </source>
</evidence>
<feature type="transmembrane region" description="Helical" evidence="6">
    <location>
        <begin position="102"/>
        <end position="120"/>
    </location>
</feature>
<keyword evidence="2 6" id="KW-0812">Transmembrane</keyword>
<reference evidence="9" key="1">
    <citation type="journal article" date="2010" name="Nature">
        <title>The Amphimedon queenslandica genome and the evolution of animal complexity.</title>
        <authorList>
            <person name="Srivastava M."/>
            <person name="Simakov O."/>
            <person name="Chapman J."/>
            <person name="Fahey B."/>
            <person name="Gauthier M.E."/>
            <person name="Mitros T."/>
            <person name="Richards G.S."/>
            <person name="Conaco C."/>
            <person name="Dacre M."/>
            <person name="Hellsten U."/>
            <person name="Larroux C."/>
            <person name="Putnam N.H."/>
            <person name="Stanke M."/>
            <person name="Adamska M."/>
            <person name="Darling A."/>
            <person name="Degnan S.M."/>
            <person name="Oakley T.H."/>
            <person name="Plachetzki D.C."/>
            <person name="Zhai Y."/>
            <person name="Adamski M."/>
            <person name="Calcino A."/>
            <person name="Cummins S.F."/>
            <person name="Goodstein D.M."/>
            <person name="Harris C."/>
            <person name="Jackson D.J."/>
            <person name="Leys S.P."/>
            <person name="Shu S."/>
            <person name="Woodcroft B.J."/>
            <person name="Vervoort M."/>
            <person name="Kosik K.S."/>
            <person name="Manning G."/>
            <person name="Degnan B.M."/>
            <person name="Rokhsar D.S."/>
        </authorList>
    </citation>
    <scope>NUCLEOTIDE SEQUENCE [LARGE SCALE GENOMIC DNA]</scope>
</reference>
<gene>
    <name evidence="8" type="primary">109582113</name>
</gene>
<dbReference type="Gene3D" id="1.20.120.350">
    <property type="entry name" value="Voltage-gated potassium channels. Chain C"/>
    <property type="match status" value="1"/>
</dbReference>
<dbReference type="InParanoid" id="A0A1X7UVE0"/>
<organism evidence="8">
    <name type="scientific">Amphimedon queenslandica</name>
    <name type="common">Sponge</name>
    <dbReference type="NCBI Taxonomy" id="400682"/>
    <lineage>
        <taxon>Eukaryota</taxon>
        <taxon>Metazoa</taxon>
        <taxon>Porifera</taxon>
        <taxon>Demospongiae</taxon>
        <taxon>Heteroscleromorpha</taxon>
        <taxon>Haplosclerida</taxon>
        <taxon>Niphatidae</taxon>
        <taxon>Amphimedon</taxon>
    </lineage>
</organism>
<dbReference type="STRING" id="400682.A0A1X7UVE0"/>
<dbReference type="Pfam" id="PF00520">
    <property type="entry name" value="Ion_trans"/>
    <property type="match status" value="1"/>
</dbReference>
<dbReference type="eggNOG" id="KOG2301">
    <property type="taxonomic scope" value="Eukaryota"/>
</dbReference>
<dbReference type="InterPro" id="IPR028747">
    <property type="entry name" value="CatSper2"/>
</dbReference>
<evidence type="ECO:0000256" key="5">
    <source>
        <dbReference type="SAM" id="MobiDB-lite"/>
    </source>
</evidence>
<dbReference type="KEGG" id="aqu:109582113"/>
<dbReference type="AlphaFoldDB" id="A0A1X7UVE0"/>
<dbReference type="GO" id="GO:0009566">
    <property type="term" value="P:fertilization"/>
    <property type="evidence" value="ECO:0007669"/>
    <property type="project" value="TreeGrafter"/>
</dbReference>
<protein>
    <recommendedName>
        <fullName evidence="7">Ion transport domain-containing protein</fullName>
    </recommendedName>
</protein>
<evidence type="ECO:0000256" key="2">
    <source>
        <dbReference type="ARBA" id="ARBA00022692"/>
    </source>
</evidence>
<name>A0A1X7UVE0_AMPQE</name>
<evidence type="ECO:0000256" key="1">
    <source>
        <dbReference type="ARBA" id="ARBA00004141"/>
    </source>
</evidence>
<dbReference type="InterPro" id="IPR027359">
    <property type="entry name" value="Volt_channel_dom_sf"/>
</dbReference>
<sequence>MDIISHKAEIFQSKLIENFQLLETFSEQGRKRAPVYNTTDILKGSLFEKLTLTVPEQTIKFKVYKRDHVAPEIKTDKRLGRIRNQNKLPLGVWATWISESPVFQIFLFVLTIVNSITISIQGELSPIDERLGILALKEILIFIDLFSIAMFFTEIWLKIISSSFKDFCKDNWNIFDLIITTLSTLPTIISLFSQSRLAEQLAGFRILRAVKIAYKLSHLRMIVLTTLKASKSLIFITILLVTVAYIFAIVGTVIFEPYSTSQRTDLNFTRSFRSLPNTMVTLFQLLTFEGWHNLYSDIAKVSNKVLAGLYILLWIWVGAFIFRNLIVGIMVNNFKTISMAVEEERIHQERQKELMRLKRELHSEIVKQEDIRNEEINIKEKDIFSDGWDKTVNSYLLALASDPKETLWPRDTLFKYLQLMEQLQENLEEYDQIQELTRECILSFHDTDNEDPHLQGSVYSQDTSLCEESHSLAEVDETESHHGQHPETESMETQVSHTHSLSHGGDARSYSSRLSVPLKHQSQWKRARREAHSSHLHGGLTEPKVESPAEFTIPTIRIEDIESEHFEDHKIEGPDTIEEQESMSF</sequence>
<dbReference type="PANTHER" id="PTHR46923:SF1">
    <property type="entry name" value="CATION CHANNEL SPERM-ASSOCIATED PROTEIN 2"/>
    <property type="match status" value="1"/>
</dbReference>
<feature type="transmembrane region" description="Helical" evidence="6">
    <location>
        <begin position="132"/>
        <end position="152"/>
    </location>
</feature>
<reference evidence="8" key="2">
    <citation type="submission" date="2017-05" db="UniProtKB">
        <authorList>
            <consortium name="EnsemblMetazoa"/>
        </authorList>
    </citation>
    <scope>IDENTIFICATION</scope>
</reference>
<feature type="region of interest" description="Disordered" evidence="5">
    <location>
        <begin position="452"/>
        <end position="545"/>
    </location>
</feature>
<comment type="subcellular location">
    <subcellularLocation>
        <location evidence="1">Membrane</location>
        <topology evidence="1">Multi-pass membrane protein</topology>
    </subcellularLocation>
</comment>
<dbReference type="GO" id="GO:0030317">
    <property type="term" value="P:flagellated sperm motility"/>
    <property type="evidence" value="ECO:0007669"/>
    <property type="project" value="InterPro"/>
</dbReference>
<accession>A0A1X7UVE0</accession>
<feature type="transmembrane region" description="Helical" evidence="6">
    <location>
        <begin position="307"/>
        <end position="331"/>
    </location>
</feature>
<feature type="domain" description="Ion transport" evidence="7">
    <location>
        <begin position="101"/>
        <end position="337"/>
    </location>
</feature>
<feature type="transmembrane region" description="Helical" evidence="6">
    <location>
        <begin position="233"/>
        <end position="255"/>
    </location>
</feature>
<dbReference type="Proteomes" id="UP000007879">
    <property type="component" value="Unassembled WGS sequence"/>
</dbReference>
<feature type="compositionally biased region" description="Polar residues" evidence="5">
    <location>
        <begin position="457"/>
        <end position="466"/>
    </location>
</feature>
<keyword evidence="3 6" id="KW-1133">Transmembrane helix</keyword>
<dbReference type="EnsemblMetazoa" id="Aqu2.1.31352_001">
    <property type="protein sequence ID" value="Aqu2.1.31352_001"/>
    <property type="gene ID" value="Aqu2.1.31352"/>
</dbReference>
<dbReference type="OrthoDB" id="416585at2759"/>
<keyword evidence="9" id="KW-1185">Reference proteome</keyword>
<proteinExistence type="predicted"/>
<evidence type="ECO:0000256" key="4">
    <source>
        <dbReference type="ARBA" id="ARBA00023136"/>
    </source>
</evidence>
<dbReference type="EnsemblMetazoa" id="XM_019996738.1">
    <property type="protein sequence ID" value="XP_019852297.1"/>
    <property type="gene ID" value="LOC109582113"/>
</dbReference>
<dbReference type="GO" id="GO:0005227">
    <property type="term" value="F:calcium-activated cation channel activity"/>
    <property type="evidence" value="ECO:0007669"/>
    <property type="project" value="InterPro"/>
</dbReference>
<dbReference type="PANTHER" id="PTHR46923">
    <property type="entry name" value="CATION CHANNEL SPERM-ASSOCIATED PROTEIN 2"/>
    <property type="match status" value="1"/>
</dbReference>
<keyword evidence="4 6" id="KW-0472">Membrane</keyword>
<dbReference type="InterPro" id="IPR005821">
    <property type="entry name" value="Ion_trans_dom"/>
</dbReference>
<evidence type="ECO:0000313" key="8">
    <source>
        <dbReference type="EnsemblMetazoa" id="Aqu2.1.31352_001"/>
    </source>
</evidence>
<dbReference type="GO" id="GO:0036128">
    <property type="term" value="C:CatSper complex"/>
    <property type="evidence" value="ECO:0007669"/>
    <property type="project" value="InterPro"/>
</dbReference>
<feature type="compositionally biased region" description="Basic and acidic residues" evidence="5">
    <location>
        <begin position="467"/>
        <end position="488"/>
    </location>
</feature>
<evidence type="ECO:0000256" key="6">
    <source>
        <dbReference type="SAM" id="Phobius"/>
    </source>
</evidence>
<dbReference type="SUPFAM" id="SSF81324">
    <property type="entry name" value="Voltage-gated potassium channels"/>
    <property type="match status" value="1"/>
</dbReference>
<dbReference type="GO" id="GO:0048240">
    <property type="term" value="P:sperm capacitation"/>
    <property type="evidence" value="ECO:0007669"/>
    <property type="project" value="TreeGrafter"/>
</dbReference>